<proteinExistence type="inferred from homology"/>
<dbReference type="EMBL" id="WJYA01000004">
    <property type="protein sequence ID" value="MTE26539.1"/>
    <property type="molecule type" value="Genomic_DNA"/>
</dbReference>
<evidence type="ECO:0000256" key="2">
    <source>
        <dbReference type="ARBA" id="ARBA00022679"/>
    </source>
</evidence>
<dbReference type="InterPro" id="IPR011004">
    <property type="entry name" value="Trimer_LpxA-like_sf"/>
</dbReference>
<dbReference type="AlphaFoldDB" id="A0A7K1GF85"/>
<dbReference type="Proteomes" id="UP000447545">
    <property type="component" value="Unassembled WGS sequence"/>
</dbReference>
<comment type="similarity">
    <text evidence="1">Belongs to the transferase hexapeptide repeat family.</text>
</comment>
<dbReference type="PANTHER" id="PTHR23416">
    <property type="entry name" value="SIALIC ACID SYNTHASE-RELATED"/>
    <property type="match status" value="1"/>
</dbReference>
<name>A0A7K1GF85_9FLAO</name>
<evidence type="ECO:0000313" key="4">
    <source>
        <dbReference type="Proteomes" id="UP000447545"/>
    </source>
</evidence>
<evidence type="ECO:0000256" key="1">
    <source>
        <dbReference type="ARBA" id="ARBA00007274"/>
    </source>
</evidence>
<dbReference type="InterPro" id="IPR051159">
    <property type="entry name" value="Hexapeptide_acetyltransf"/>
</dbReference>
<dbReference type="Gene3D" id="2.160.10.10">
    <property type="entry name" value="Hexapeptide repeat proteins"/>
    <property type="match status" value="1"/>
</dbReference>
<gene>
    <name evidence="3" type="ORF">F1003_06295</name>
</gene>
<organism evidence="3 4">
    <name type="scientific">Winogradskyella ouciana</name>
    <dbReference type="NCBI Taxonomy" id="2608631"/>
    <lineage>
        <taxon>Bacteria</taxon>
        <taxon>Pseudomonadati</taxon>
        <taxon>Bacteroidota</taxon>
        <taxon>Flavobacteriia</taxon>
        <taxon>Flavobacteriales</taxon>
        <taxon>Flavobacteriaceae</taxon>
        <taxon>Winogradskyella</taxon>
    </lineage>
</organism>
<dbReference type="SUPFAM" id="SSF51161">
    <property type="entry name" value="Trimeric LpxA-like enzymes"/>
    <property type="match status" value="1"/>
</dbReference>
<dbReference type="CDD" id="cd04647">
    <property type="entry name" value="LbH_MAT_like"/>
    <property type="match status" value="1"/>
</dbReference>
<reference evidence="3 4" key="1">
    <citation type="submission" date="2019-11" db="EMBL/GenBank/DDBJ databases">
        <title>Winogradskyella ouciana sp. nov., isolated from the hadal seawater of the Mariana Trench.</title>
        <authorList>
            <person name="Liu R."/>
        </authorList>
    </citation>
    <scope>NUCLEOTIDE SEQUENCE [LARGE SCALE GENOMIC DNA]</scope>
    <source>
        <strain evidence="3 4">ZXX205</strain>
    </source>
</reference>
<dbReference type="GO" id="GO:0008374">
    <property type="term" value="F:O-acyltransferase activity"/>
    <property type="evidence" value="ECO:0007669"/>
    <property type="project" value="TreeGrafter"/>
</dbReference>
<comment type="caution">
    <text evidence="3">The sequence shown here is derived from an EMBL/GenBank/DDBJ whole genome shotgun (WGS) entry which is preliminary data.</text>
</comment>
<keyword evidence="4" id="KW-1185">Reference proteome</keyword>
<protein>
    <submittedName>
        <fullName evidence="3">Acetyltransferase</fullName>
    </submittedName>
</protein>
<dbReference type="PANTHER" id="PTHR23416:SF23">
    <property type="entry name" value="ACETYLTRANSFERASE C18B11.09C-RELATED"/>
    <property type="match status" value="1"/>
</dbReference>
<sequence>MRNFFGVIYYLFARHLPHYTMFYSLGLYKIRYFVASRMLKKCGLRNKFGQRALIGSGENISIGNDSSIGKDCVINYVNIGSNVMMGDRVIFYASNHKFDNLKIPMTKQGMEKPRMLNIDDDVWLGAFSIILPSCHYIGQGAIIGAGSVVTKDVPPYAIVGGNPAKILKYRNE</sequence>
<accession>A0A7K1GF85</accession>
<evidence type="ECO:0000313" key="3">
    <source>
        <dbReference type="EMBL" id="MTE26539.1"/>
    </source>
</evidence>
<keyword evidence="2 3" id="KW-0808">Transferase</keyword>